<name>A0A192CCU1_ECO25</name>
<evidence type="ECO:0000313" key="1">
    <source>
        <dbReference type="EMBL" id="ANK03364.1"/>
    </source>
</evidence>
<evidence type="ECO:0000313" key="2">
    <source>
        <dbReference type="Proteomes" id="UP000183316"/>
    </source>
</evidence>
<accession>A0A192CCU1</accession>
<sequence>MFELSYIFIIPIRQSYPTSDTCRLPTGHGLMHHNRLQKQLCNYQNASFPLVSRKSSLLYHVRVRKHRFATITRHTGTAQPPQSPRLSPDGHIPDYFLRFSPVVMPGKVVRCFHHQRRLRLTTSGGTFS</sequence>
<dbReference type="AlphaFoldDB" id="A0A192CCU1"/>
<dbReference type="Proteomes" id="UP000183316">
    <property type="component" value="Chromosome"/>
</dbReference>
<dbReference type="GO" id="GO:0003677">
    <property type="term" value="F:DNA binding"/>
    <property type="evidence" value="ECO:0007669"/>
    <property type="project" value="UniProtKB-KW"/>
</dbReference>
<dbReference type="EMBL" id="CP015085">
    <property type="protein sequence ID" value="ANK03364.1"/>
    <property type="molecule type" value="Genomic_DNA"/>
</dbReference>
<proteinExistence type="predicted"/>
<gene>
    <name evidence="1" type="ORF">WLH_02103</name>
</gene>
<organism evidence="1 2">
    <name type="scientific">Escherichia coli O25b:H4</name>
    <dbReference type="NCBI Taxonomy" id="941280"/>
    <lineage>
        <taxon>Bacteria</taxon>
        <taxon>Pseudomonadati</taxon>
        <taxon>Pseudomonadota</taxon>
        <taxon>Gammaproteobacteria</taxon>
        <taxon>Enterobacterales</taxon>
        <taxon>Enterobacteriaceae</taxon>
        <taxon>Escherichia</taxon>
    </lineage>
</organism>
<keyword evidence="1" id="KW-0238">DNA-binding</keyword>
<protein>
    <submittedName>
        <fullName evidence="1">DNA-binding protein</fullName>
    </submittedName>
</protein>
<reference evidence="1 2" key="1">
    <citation type="submission" date="2016-03" db="EMBL/GenBank/DDBJ databases">
        <title>Genome Sequence and Comparative Pathogenic Determinants of Uropathogenic Escherichia coli O25b:H4, a Clinical Isolate from Saudi Arabia.</title>
        <authorList>
            <person name="Alyamani E.A.J."/>
            <person name="Khiyami M.A."/>
            <person name="Booq R.Y."/>
            <person name="Bahwerth F.S."/>
            <person name="Vaisvil B."/>
            <person name="Schmitt D.P."/>
            <person name="Kapatral V."/>
        </authorList>
    </citation>
    <scope>NUCLEOTIDE SEQUENCE [LARGE SCALE GENOMIC DNA]</scope>
    <source>
        <strain evidence="1 2">O25b:H4</strain>
    </source>
</reference>